<dbReference type="GO" id="GO:0005672">
    <property type="term" value="C:transcription factor TFIIA complex"/>
    <property type="evidence" value="ECO:0007669"/>
    <property type="project" value="InterPro"/>
</dbReference>
<proteinExistence type="inferred from homology"/>
<gene>
    <name evidence="7" type="ORF">NEOLI_000417</name>
</gene>
<dbReference type="SUPFAM" id="SSF50784">
    <property type="entry name" value="Transcription factor IIA (TFIIA), beta-barrel domain"/>
    <property type="match status" value="1"/>
</dbReference>
<dbReference type="Gene3D" id="2.30.18.10">
    <property type="entry name" value="Transcription factor IIA (TFIIA), beta-barrel domain"/>
    <property type="match status" value="1"/>
</dbReference>
<keyword evidence="8" id="KW-1185">Reference proteome</keyword>
<dbReference type="Pfam" id="PF03153">
    <property type="entry name" value="TFIIA"/>
    <property type="match status" value="1"/>
</dbReference>
<keyword evidence="3" id="KW-0804">Transcription</keyword>
<keyword evidence="7" id="KW-0648">Protein biosynthesis</keyword>
<dbReference type="SMART" id="SM01371">
    <property type="entry name" value="TFIIA"/>
    <property type="match status" value="1"/>
</dbReference>
<reference evidence="7 8" key="1">
    <citation type="submission" date="2016-04" db="EMBL/GenBank/DDBJ databases">
        <title>Evolutionary innovation and constraint leading to complex multicellularity in the Ascomycota.</title>
        <authorList>
            <person name="Cisse O."/>
            <person name="Nguyen A."/>
            <person name="Hewitt D.A."/>
            <person name="Jedd G."/>
            <person name="Stajich J.E."/>
        </authorList>
    </citation>
    <scope>NUCLEOTIDE SEQUENCE [LARGE SCALE GENOMIC DNA]</scope>
    <source>
        <strain evidence="7 8">DAH-3</strain>
    </source>
</reference>
<dbReference type="EMBL" id="LXFE01000119">
    <property type="protein sequence ID" value="OLL27121.1"/>
    <property type="molecule type" value="Genomic_DNA"/>
</dbReference>
<dbReference type="FunFam" id="1.10.287.100:FF:000001">
    <property type="entry name" value="Transcription initiation factor IIA subunit"/>
    <property type="match status" value="1"/>
</dbReference>
<dbReference type="PANTHER" id="PTHR12694:SF8">
    <property type="entry name" value="TRANSCRIPTION INITIATION FACTOR IIA SUBUNIT 1"/>
    <property type="match status" value="1"/>
</dbReference>
<dbReference type="STRING" id="1198029.A0A1U7LX71"/>
<evidence type="ECO:0000256" key="6">
    <source>
        <dbReference type="SAM" id="MobiDB-lite"/>
    </source>
</evidence>
<dbReference type="AlphaFoldDB" id="A0A1U7LX71"/>
<evidence type="ECO:0000313" key="8">
    <source>
        <dbReference type="Proteomes" id="UP000186594"/>
    </source>
</evidence>
<evidence type="ECO:0000256" key="5">
    <source>
        <dbReference type="ARBA" id="ARBA00074154"/>
    </source>
</evidence>
<keyword evidence="4" id="KW-0539">Nucleus</keyword>
<dbReference type="GO" id="GO:0003743">
    <property type="term" value="F:translation initiation factor activity"/>
    <property type="evidence" value="ECO:0007669"/>
    <property type="project" value="UniProtKB-KW"/>
</dbReference>
<evidence type="ECO:0000256" key="3">
    <source>
        <dbReference type="ARBA" id="ARBA00023163"/>
    </source>
</evidence>
<evidence type="ECO:0000313" key="7">
    <source>
        <dbReference type="EMBL" id="OLL27121.1"/>
    </source>
</evidence>
<comment type="caution">
    <text evidence="7">The sequence shown here is derived from an EMBL/GenBank/DDBJ whole genome shotgun (WGS) entry which is preliminary data.</text>
</comment>
<evidence type="ECO:0000256" key="2">
    <source>
        <dbReference type="ARBA" id="ARBA00010059"/>
    </source>
</evidence>
<protein>
    <recommendedName>
        <fullName evidence="5">Transcription initiation factor IIA large subunit</fullName>
    </recommendedName>
</protein>
<name>A0A1U7LX71_NEOID</name>
<dbReference type="PANTHER" id="PTHR12694">
    <property type="entry name" value="TRANSCRIPTION INITIATION FACTOR IIA SUBUNIT 1"/>
    <property type="match status" value="1"/>
</dbReference>
<evidence type="ECO:0000256" key="1">
    <source>
        <dbReference type="ARBA" id="ARBA00004123"/>
    </source>
</evidence>
<sequence length="276" mass="30728">MLVVFRNRQLLLCRSAMSNLSVGPLYASVVEDVIASSRPDFEEFGVDEQTLLDLKSIWEKKLTDSDVASFPWSEASSPPPRKPEPIIANTAMAAMRAAAHVEQFAKQNGSQYTTGASESVAGLTAYAHQQAQQQHHNYPSLMLPGGLNFPGNSARNIPQSDGASDIFDLLSKRQQIDSIISHRYSQQSNFGDPDKVIPQLDGLDDEEINSDLDDPDEEEEDNDEGEDGDDKSKLMLCLYDKVQRTKNKWKCVLKDGIVTADGKDYVFHRANGEFEW</sequence>
<dbReference type="InterPro" id="IPR004855">
    <property type="entry name" value="TFIIA_asu/bsu"/>
</dbReference>
<organism evidence="7 8">
    <name type="scientific">Neolecta irregularis (strain DAH-3)</name>
    <dbReference type="NCBI Taxonomy" id="1198029"/>
    <lineage>
        <taxon>Eukaryota</taxon>
        <taxon>Fungi</taxon>
        <taxon>Dikarya</taxon>
        <taxon>Ascomycota</taxon>
        <taxon>Taphrinomycotina</taxon>
        <taxon>Neolectales</taxon>
        <taxon>Neolectaceae</taxon>
        <taxon>Neolecta</taxon>
    </lineage>
</organism>
<accession>A0A1U7LX71</accession>
<dbReference type="InterPro" id="IPR009088">
    <property type="entry name" value="TFIIA_b-brl"/>
</dbReference>
<dbReference type="OrthoDB" id="6275927at2759"/>
<feature type="region of interest" description="Disordered" evidence="6">
    <location>
        <begin position="183"/>
        <end position="231"/>
    </location>
</feature>
<dbReference type="SUPFAM" id="SSF47396">
    <property type="entry name" value="Transcription factor IIA (TFIIA), alpha-helical domain"/>
    <property type="match status" value="1"/>
</dbReference>
<evidence type="ECO:0000256" key="4">
    <source>
        <dbReference type="ARBA" id="ARBA00023242"/>
    </source>
</evidence>
<keyword evidence="7" id="KW-0396">Initiation factor</keyword>
<dbReference type="Proteomes" id="UP000186594">
    <property type="component" value="Unassembled WGS sequence"/>
</dbReference>
<comment type="similarity">
    <text evidence="2">Belongs to the TFIIA subunit 1 family.</text>
</comment>
<dbReference type="Gene3D" id="1.10.287.100">
    <property type="match status" value="1"/>
</dbReference>
<comment type="subcellular location">
    <subcellularLocation>
        <location evidence="1">Nucleus</location>
    </subcellularLocation>
</comment>
<dbReference type="CDD" id="cd07976">
    <property type="entry name" value="TFIIA_alpha_beta_like"/>
    <property type="match status" value="1"/>
</dbReference>
<dbReference type="GO" id="GO:0006367">
    <property type="term" value="P:transcription initiation at RNA polymerase II promoter"/>
    <property type="evidence" value="ECO:0007669"/>
    <property type="project" value="InterPro"/>
</dbReference>
<dbReference type="OMA" id="QKCTGEA"/>
<feature type="compositionally biased region" description="Acidic residues" evidence="6">
    <location>
        <begin position="202"/>
        <end position="229"/>
    </location>
</feature>
<dbReference type="FunFam" id="2.30.18.10:FF:000006">
    <property type="entry name" value="Transcription factor TFIIA complex subunit Toa1"/>
    <property type="match status" value="1"/>
</dbReference>